<keyword evidence="8" id="KW-1185">Reference proteome</keyword>
<feature type="transmembrane region" description="Helical" evidence="5">
    <location>
        <begin position="89"/>
        <end position="112"/>
    </location>
</feature>
<reference evidence="8" key="1">
    <citation type="journal article" date="2019" name="Int. J. Syst. Evol. Microbiol.">
        <title>The Global Catalogue of Microorganisms (GCM) 10K type strain sequencing project: providing services to taxonomists for standard genome sequencing and annotation.</title>
        <authorList>
            <consortium name="The Broad Institute Genomics Platform"/>
            <consortium name="The Broad Institute Genome Sequencing Center for Infectious Disease"/>
            <person name="Wu L."/>
            <person name="Ma J."/>
        </authorList>
    </citation>
    <scope>NUCLEOTIDE SEQUENCE [LARGE SCALE GENOMIC DNA]</scope>
    <source>
        <strain evidence="8">KCTC 52416</strain>
    </source>
</reference>
<dbReference type="Proteomes" id="UP001595526">
    <property type="component" value="Unassembled WGS sequence"/>
</dbReference>
<sequence>MEHFISYKRIPRIRLSTAAKETLAYGLSLSFIILFLYTVYHKAVGIDAFKAGIANIPLLGTYPVWTAWGVLGAEVLVSLLLIWPDTNRLGLWGALVLMIAFTLYISTMMLFSETLPCHCGGAIEKLTWGQHLLFNCGFIALAAGLLLYHYKVNVKHKIFTAMKAINSKIKKAIFGMMMAALTIGFSAFTVKLDQQWIFMGENDTDVTDGFQYEKTGTPPTACDSGTQLPCVLSTPDHIDEQSELDAYILSEFNDNPNLVRAAAESTRAPSASE</sequence>
<dbReference type="EMBL" id="JBHRTA010000061">
    <property type="protein sequence ID" value="MFC3199875.1"/>
    <property type="molecule type" value="Genomic_DNA"/>
</dbReference>
<feature type="transmembrane region" description="Helical" evidence="5">
    <location>
        <begin position="132"/>
        <end position="150"/>
    </location>
</feature>
<evidence type="ECO:0000256" key="5">
    <source>
        <dbReference type="SAM" id="Phobius"/>
    </source>
</evidence>
<keyword evidence="3 5" id="KW-1133">Transmembrane helix</keyword>
<dbReference type="Pfam" id="PF07291">
    <property type="entry name" value="MauE"/>
    <property type="match status" value="1"/>
</dbReference>
<evidence type="ECO:0000256" key="3">
    <source>
        <dbReference type="ARBA" id="ARBA00022989"/>
    </source>
</evidence>
<comment type="subcellular location">
    <subcellularLocation>
        <location evidence="1">Membrane</location>
        <topology evidence="1">Multi-pass membrane protein</topology>
    </subcellularLocation>
</comment>
<dbReference type="InterPro" id="IPR009908">
    <property type="entry name" value="Methylamine_util_MauE"/>
</dbReference>
<feature type="transmembrane region" description="Helical" evidence="5">
    <location>
        <begin position="60"/>
        <end position="82"/>
    </location>
</feature>
<feature type="transmembrane region" description="Helical" evidence="5">
    <location>
        <begin position="21"/>
        <end position="40"/>
    </location>
</feature>
<gene>
    <name evidence="7" type="ORF">ACFOET_19810</name>
</gene>
<proteinExistence type="predicted"/>
<comment type="caution">
    <text evidence="7">The sequence shown here is derived from an EMBL/GenBank/DDBJ whole genome shotgun (WGS) entry which is preliminary data.</text>
</comment>
<evidence type="ECO:0000259" key="6">
    <source>
        <dbReference type="Pfam" id="PF07291"/>
    </source>
</evidence>
<name>A0ABV7JP49_9SPHI</name>
<keyword evidence="2 5" id="KW-0812">Transmembrane</keyword>
<feature type="transmembrane region" description="Helical" evidence="5">
    <location>
        <begin position="171"/>
        <end position="190"/>
    </location>
</feature>
<evidence type="ECO:0000256" key="1">
    <source>
        <dbReference type="ARBA" id="ARBA00004141"/>
    </source>
</evidence>
<protein>
    <submittedName>
        <fullName evidence="7">MauE/DoxX family redox-associated membrane protein</fullName>
    </submittedName>
</protein>
<organism evidence="7 8">
    <name type="scientific">Parapedobacter deserti</name>
    <dbReference type="NCBI Taxonomy" id="1912957"/>
    <lineage>
        <taxon>Bacteria</taxon>
        <taxon>Pseudomonadati</taxon>
        <taxon>Bacteroidota</taxon>
        <taxon>Sphingobacteriia</taxon>
        <taxon>Sphingobacteriales</taxon>
        <taxon>Sphingobacteriaceae</taxon>
        <taxon>Parapedobacter</taxon>
    </lineage>
</organism>
<evidence type="ECO:0000313" key="8">
    <source>
        <dbReference type="Proteomes" id="UP001595526"/>
    </source>
</evidence>
<dbReference type="RefSeq" id="WP_379025922.1">
    <property type="nucleotide sequence ID" value="NZ_JBHRTA010000061.1"/>
</dbReference>
<evidence type="ECO:0000256" key="4">
    <source>
        <dbReference type="ARBA" id="ARBA00023136"/>
    </source>
</evidence>
<accession>A0ABV7JP49</accession>
<keyword evidence="4 5" id="KW-0472">Membrane</keyword>
<evidence type="ECO:0000313" key="7">
    <source>
        <dbReference type="EMBL" id="MFC3199875.1"/>
    </source>
</evidence>
<evidence type="ECO:0000256" key="2">
    <source>
        <dbReference type="ARBA" id="ARBA00022692"/>
    </source>
</evidence>
<feature type="domain" description="Methylamine utilisation protein MauE" evidence="6">
    <location>
        <begin position="22"/>
        <end position="147"/>
    </location>
</feature>